<dbReference type="PANTHER" id="PTHR43611">
    <property type="entry name" value="ALPHA-D-GLUCOSE 1-PHOSPHATE PHOSPHATASE"/>
    <property type="match status" value="1"/>
</dbReference>
<dbReference type="AlphaFoldDB" id="A0A1H1W134"/>
<organism evidence="1 2">
    <name type="scientific">Microbacterium paraoxydans</name>
    <dbReference type="NCBI Taxonomy" id="199592"/>
    <lineage>
        <taxon>Bacteria</taxon>
        <taxon>Bacillati</taxon>
        <taxon>Actinomycetota</taxon>
        <taxon>Actinomycetes</taxon>
        <taxon>Micrococcales</taxon>
        <taxon>Microbacteriaceae</taxon>
        <taxon>Microbacterium</taxon>
    </lineage>
</organism>
<dbReference type="GO" id="GO:0016787">
    <property type="term" value="F:hydrolase activity"/>
    <property type="evidence" value="ECO:0007669"/>
    <property type="project" value="UniProtKB-KW"/>
</dbReference>
<dbReference type="RefSeq" id="WP_231919589.1">
    <property type="nucleotide sequence ID" value="NZ_LT629770.1"/>
</dbReference>
<dbReference type="Gene3D" id="3.40.50.1000">
    <property type="entry name" value="HAD superfamily/HAD-like"/>
    <property type="match status" value="1"/>
</dbReference>
<dbReference type="Pfam" id="PF00702">
    <property type="entry name" value="Hydrolase"/>
    <property type="match status" value="1"/>
</dbReference>
<dbReference type="Proteomes" id="UP000182126">
    <property type="component" value="Chromosome I"/>
</dbReference>
<dbReference type="SUPFAM" id="SSF56784">
    <property type="entry name" value="HAD-like"/>
    <property type="match status" value="1"/>
</dbReference>
<dbReference type="GeneID" id="36301536"/>
<evidence type="ECO:0000313" key="1">
    <source>
        <dbReference type="EMBL" id="SDS90978.1"/>
    </source>
</evidence>
<proteinExistence type="predicted"/>
<dbReference type="PANTHER" id="PTHR43611:SF3">
    <property type="entry name" value="FLAVIN MONONUCLEOTIDE HYDROLASE 1, CHLOROPLATIC"/>
    <property type="match status" value="1"/>
</dbReference>
<dbReference type="EMBL" id="LT629770">
    <property type="protein sequence ID" value="SDS90978.1"/>
    <property type="molecule type" value="Genomic_DNA"/>
</dbReference>
<name>A0A1H1W134_9MICO</name>
<sequence length="206" mass="23103">MPEKWILFDVGGVLEVVDDDAWQDQWWSRWCREADVTRQEADERLAAAALPRIDLEAGVAEAFWEGLGAVLRLDSDRQAQMRAEFWDSYCGHADSELIAHAATLRGRARVAILSNSADGAREEEERRYGFSAVFDPICYSHELGVAKPDARAYRSALQRMDAAPEDVLFIDDHVEAVRGAREIGMSALLHRSTPQTVAAIEQFLRA</sequence>
<keyword evidence="1" id="KW-0378">Hydrolase</keyword>
<protein>
    <submittedName>
        <fullName evidence="1">Putative hydrolase of the HAD superfamily</fullName>
    </submittedName>
</protein>
<dbReference type="SFLD" id="SFLDG01129">
    <property type="entry name" value="C1.5:_HAD__Beta-PGM__Phosphata"/>
    <property type="match status" value="1"/>
</dbReference>
<dbReference type="InterPro" id="IPR023214">
    <property type="entry name" value="HAD_sf"/>
</dbReference>
<reference evidence="1 2" key="1">
    <citation type="submission" date="2016-10" db="EMBL/GenBank/DDBJ databases">
        <authorList>
            <person name="de Groot N.N."/>
        </authorList>
    </citation>
    <scope>NUCLEOTIDE SEQUENCE [LARGE SCALE GENOMIC DNA]</scope>
    <source>
        <strain evidence="1 2">DSM 15019</strain>
    </source>
</reference>
<accession>A0A1H1W134</accession>
<dbReference type="NCBIfam" id="TIGR01509">
    <property type="entry name" value="HAD-SF-IA-v3"/>
    <property type="match status" value="1"/>
</dbReference>
<dbReference type="PRINTS" id="PR00413">
    <property type="entry name" value="HADHALOGNASE"/>
</dbReference>
<dbReference type="SFLD" id="SFLDS00003">
    <property type="entry name" value="Haloacid_Dehalogenase"/>
    <property type="match status" value="1"/>
</dbReference>
<gene>
    <name evidence="1" type="ORF">SAMN04489809_2993</name>
</gene>
<dbReference type="InterPro" id="IPR006439">
    <property type="entry name" value="HAD-SF_hydro_IA"/>
</dbReference>
<evidence type="ECO:0000313" key="2">
    <source>
        <dbReference type="Proteomes" id="UP000182126"/>
    </source>
</evidence>
<dbReference type="InterPro" id="IPR036412">
    <property type="entry name" value="HAD-like_sf"/>
</dbReference>